<dbReference type="EC" id="2.7.11.1" evidence="3"/>
<feature type="region of interest" description="Disordered" evidence="14">
    <location>
        <begin position="199"/>
        <end position="244"/>
    </location>
</feature>
<evidence type="ECO:0000256" key="12">
    <source>
        <dbReference type="ARBA" id="ARBA00032467"/>
    </source>
</evidence>
<dbReference type="PROSITE" id="PS51189">
    <property type="entry name" value="FAT"/>
    <property type="match status" value="1"/>
</dbReference>
<dbReference type="Pfam" id="PF25030">
    <property type="entry name" value="M-HEAT_ATR"/>
    <property type="match status" value="1"/>
</dbReference>
<evidence type="ECO:0000256" key="7">
    <source>
        <dbReference type="ARBA" id="ARBA00022777"/>
    </source>
</evidence>
<dbReference type="InterPro" id="IPR036940">
    <property type="entry name" value="PI3/4_kinase_cat_sf"/>
</dbReference>
<dbReference type="InterPro" id="IPR016024">
    <property type="entry name" value="ARM-type_fold"/>
</dbReference>
<dbReference type="Gene3D" id="3.30.1010.10">
    <property type="entry name" value="Phosphatidylinositol 3-kinase Catalytic Subunit, Chain A, domain 4"/>
    <property type="match status" value="1"/>
</dbReference>
<gene>
    <name evidence="17" type="primary">TEL1</name>
    <name evidence="17" type="ORF">VNI00_000733</name>
</gene>
<keyword evidence="7 17" id="KW-0418">Kinase</keyword>
<dbReference type="Gene3D" id="1.10.1070.11">
    <property type="entry name" value="Phosphatidylinositol 3-/4-kinase, catalytic domain"/>
    <property type="match status" value="1"/>
</dbReference>
<dbReference type="PANTHER" id="PTHR37079:SF4">
    <property type="entry name" value="SERINE_THREONINE-PROTEIN KINASE ATM"/>
    <property type="match status" value="1"/>
</dbReference>
<organism evidence="17 18">
    <name type="scientific">Paramarasmius palmivorus</name>
    <dbReference type="NCBI Taxonomy" id="297713"/>
    <lineage>
        <taxon>Eukaryota</taxon>
        <taxon>Fungi</taxon>
        <taxon>Dikarya</taxon>
        <taxon>Basidiomycota</taxon>
        <taxon>Agaricomycotina</taxon>
        <taxon>Agaricomycetes</taxon>
        <taxon>Agaricomycetidae</taxon>
        <taxon>Agaricales</taxon>
        <taxon>Marasmiineae</taxon>
        <taxon>Marasmiaceae</taxon>
        <taxon>Paramarasmius</taxon>
    </lineage>
</organism>
<evidence type="ECO:0000256" key="3">
    <source>
        <dbReference type="ARBA" id="ARBA00012513"/>
    </source>
</evidence>
<dbReference type="Proteomes" id="UP001383192">
    <property type="component" value="Unassembled WGS sequence"/>
</dbReference>
<dbReference type="SMART" id="SM01342">
    <property type="entry name" value="TAN"/>
    <property type="match status" value="1"/>
</dbReference>
<keyword evidence="18" id="KW-1185">Reference proteome</keyword>
<evidence type="ECO:0000256" key="5">
    <source>
        <dbReference type="ARBA" id="ARBA00020288"/>
    </source>
</evidence>
<comment type="catalytic activity">
    <reaction evidence="13">
        <text>L-threonyl-[protein] + ATP = O-phospho-L-threonyl-[protein] + ADP + H(+)</text>
        <dbReference type="Rhea" id="RHEA:46608"/>
        <dbReference type="Rhea" id="RHEA-COMP:11060"/>
        <dbReference type="Rhea" id="RHEA-COMP:11605"/>
        <dbReference type="ChEBI" id="CHEBI:15378"/>
        <dbReference type="ChEBI" id="CHEBI:30013"/>
        <dbReference type="ChEBI" id="CHEBI:30616"/>
        <dbReference type="ChEBI" id="CHEBI:61977"/>
        <dbReference type="ChEBI" id="CHEBI:456216"/>
        <dbReference type="EC" id="2.7.11.1"/>
    </reaction>
</comment>
<dbReference type="SUPFAM" id="SSF56112">
    <property type="entry name" value="Protein kinase-like (PK-like)"/>
    <property type="match status" value="1"/>
</dbReference>
<dbReference type="InterPro" id="IPR056802">
    <property type="entry name" value="ATR-like_M-HEAT"/>
</dbReference>
<dbReference type="PANTHER" id="PTHR37079">
    <property type="entry name" value="SERINE/THREONINE-PROTEIN KINASE ATM"/>
    <property type="match status" value="1"/>
</dbReference>
<evidence type="ECO:0000256" key="13">
    <source>
        <dbReference type="ARBA" id="ARBA00047899"/>
    </source>
</evidence>
<evidence type="ECO:0000313" key="18">
    <source>
        <dbReference type="Proteomes" id="UP001383192"/>
    </source>
</evidence>
<feature type="region of interest" description="Disordered" evidence="14">
    <location>
        <begin position="174"/>
        <end position="193"/>
    </location>
</feature>
<evidence type="ECO:0000256" key="8">
    <source>
        <dbReference type="ARBA" id="ARBA00025079"/>
    </source>
</evidence>
<sequence length="3307" mass="374575">MTDLRHVFNLLKSSKIKDRQEGLATIREAFSRDKVLSSFAVNENGEVDSRSWLSLFQALFGVVYTERTEFAKKANSSNAAAQKRLGEAANTVRWLVERARHLLNRKVVQAVIEHLRQAMISKGQLLAPVTLDYVKALQSLVDHPPHLYHLDAETWIELVELSFNAILGDPIRSKLQDETEDASPAPTTDQDEMYAEDSLAMDEDEDEEVAPGAKKRRRRETSQPSSSRTQASQSRTKPSSSRITVTPEQVAFTSLLATLMDSPNAPMVSESFLPSAILHRLHRFLERYPSDTSLHHNFLRALTAALYHISLNRKAELVSFTRKSWDHLAKLWTSKDKSLKEALVSVFHILFPFLTADSDGSEFGSFATPESIRSTWHLLNGEGGSKLGLDIDSLRLELCQDHGGTSKDSQQAFIAKTFRAGPTFDRSQALMWAMLELQADCAEKLYRFSESIHGLSSSSRMTQTPGKRIRIDNPLSSVLNTIRTHSSHAHRMHNLQLLLFVIDRHWSVLHNEMQAEIFDTLLQFISVDDKDGGLQTWILLCLAAIAHADFSAGRNSSYLEASQQPPSVMISQGSSETPSPWEVVFTHAIRRSNTSSLCRAACHAARIILPYSNTYMIQRSRQRILSDIETFLKDLDVQGPLAPHESVCSFLALCLKTVNQDVRLFRMQFEDKVLSWLTSFWQLSTLDGATNRSYLVSDIALLLETTTHILVAGAQTKIIRDFILEARLPDYNSDDNQDHSVLGSESSGYDSANKSDVSISSDADLTAPGPRERRLSSFLVKSIESMASQWKTLRSNNVQPKVEVARTLLDIAITALSFESVLCLNGTRWDKHLIHSACELIELVTSSLTDRRWTMAEKAQILLALEPLVATEMRVDDHVPWIALLPAGSGTGVRDNLLQKPKSEASQSQSSNMEHLRLLWSSMEVQSCFSTVLSTLRTQLHAILGDPGIETQAMDVDDRDGFGPIKTIATEFTVESGGYGDEKVSLVQVADVCIAFLALAPLLQSLSGEPTRDQELLDLLAKCAETNAETFLLVFPLLLKHVRNRSLNLSVNYLEQILGEIVEIRKMYAQSRNPKFHLFVIQMLDDTMHLWASSALAQHDAGNTARMVCKWLTMNLKKERLTSWEVRDALARLYERYLILDPAQQYWLSDDDDSDDRVDYLPSVVLPDMNTDEDIRVRFRVAVINAHLFEVAAHVGQDLMQLYHKVKDSHTTNINDFEHMVTRILSFGNIIIISSAVRRGPYWHLLETCYHSDAYTDHLEAVLKGAACRMGLPSLTVLFEAYASQLAYSIQNGGYNVLRLPPHLLGYKDRKECAVATFRAFAPTNIVHGGDKGLFPGHCRAIGKDPEQGIRECFGDIVAYDLLLIESLVHVVGRPEAELKAIVRQRLDSIVSSLLRALDTSANASILEALHRLDDSGKSSAAIQEMHKYRTTHFKHHLPNIPCFNVHCILGAIRWLFQWIGDFDPLALAYHVLQELFSSVEDSYIVNERLRWTDAIALWVAFQQQHFIDLARPAQAILEWSFARYRENRHRDPRFPDILVRAACACHRYSLLSGNTTSEVLSRELLSWIDSQACLLAAESNELANLSSSLSYEDLTKILNDGHISSNKFRSVHRLHEHSLSNISGHSQFSQFNFWRLKECIPPKRDLGSVNSFGSEQLSAVSNRTINGKHSSLLLGEAKGVIVTSLLSLLECSETQRRDQAYRTLRALLLVLKENQDLFRSWPTQYNDEIGYLQIYDIPLSSQPEQRDLKALESEAALFSDILALQNAFYAQLSSILQSDPQFSQEILPVLVRTILQESEGTEQPYASILSAYFSAVLEMADTDVDCRRCIVDIVLHLRHVQPSNSKDALAYEKWLTIDHLLLAKNAITCGAYTTALLFLELAEDQRRDQPHSEASATYSYEVEQVMYDIYANIDEPDGFYGIKAQNVQEFLIKRFHHEQQWEKGLSFSRPTYHLPIKGWRTETWDLPDLDVNHCSGASLYFALRSLHRERDPNVSEKVVRDVLFREMDHLRTLGSENIAQIREVVKNLMSLSQNHGWISIYQSTQDSGKFEDLYTIMSTRISLLRSARQREDQQQIGSLRSPLSRDPIRKRETPQIALNSVTRAKRLEESTPRSSTRASFATMEEYASVLWLHQEEKNAVDSLKVLRNELPGAKDQALDSEQAIQAACLHARLGSWTTQACLEKPSYIWDEFFLRASKYVNSSSDDRQEAKEARASVYHECAIFAEHQYSAIARSPDVIRWKVYMERKVKEINDLSSQLRNYPSSTDEYKAISQLIARSKKVRQQDEEALKKHNEDRDKFLKRAIDMYSRCLNQSDEFDHDTPIRLSLLKPLKTALERVPSRKLVFLAHQLTARLSSESPSQANLQALICRMCAEHPFHSLYQVFCLKPPRVDDSSSRRSSQRHSKAPSPAIQTERSAAADVILQRLRSDDRVKERFIAMEELCFASLQWADYPVKKVKEILANKVYDIPSHLSILKLGKSRGKVPVITMHTPVDPSLEYQNCVWIEKYTPKYEIVGGISRPKVCTCVGSDGVSYKQLFKGEQSDDLRQDAVMEQVFQLVNTVLSRDPETRRRFLQVRDYKVIPLDTQAGVIEFVKGTITFRTWLDKAHPKYRPKDDNTVIRKWIGDMGAKKDPQDRLNHYLQVERSSDQSCDTGSWRSTKHLSPGDRHTSNILLDNDSGEVVHIDLGIAFDQGKLLPVPEVVPFRMTEDVVDGMGMSGTEGVFQRCAEETLRVLREGSEVIMTVLEVFRHDPLHNWFVILEHVLGDAERRETATGPRSSNHNQNVAPANTMTNLPVMGIGITMDSHTAEEDADRALSSVARKLDKTLSVATVVRGLVAEAKDRSNLSRLFGAHGMEIITITVSYMLASVQYQAKPHITCSSYNKGCLLILLFIHTMGGADTYCLLTGNRYQNDVQTLADEIILACDDRVDDIPHPPKELLQKLYYTEEDVQDSNNFVMITPYEKSGDDIVVLDDYDQIPPAVPSPSNVTAIFHVQPGDNPELTDYRSSTDPEVHYTVSSYGATRIITFSTYRILVGRFPKYHWPSILYTLCKYRPAYLEGVDQGPTAGIQEQYADWTRIGDFDEDIKRWESDPAEQPSEEEDDWYSDVHKAWYRLLVDKSKTQEEIVEEAWLGKGNMYCLVRPDRFPITEASSYPDLVEVGAVPLGPRTAPSLTSLPLDIYHHLCSVFLTPKDILTLISVNRNLRTLFLPNANAWAYQSLLNRQPYYLPVADAPCPDGDGEIQWWKEQWEKAGVSVGPDGKGHTNIPWMKYAKACSRSTSMKNRKRIWNIVDQVERIARERLLLE</sequence>
<feature type="region of interest" description="Disordered" evidence="14">
    <location>
        <begin position="2073"/>
        <end position="2093"/>
    </location>
</feature>
<evidence type="ECO:0000256" key="10">
    <source>
        <dbReference type="ARBA" id="ARBA00030222"/>
    </source>
</evidence>
<feature type="compositionally biased region" description="Acidic residues" evidence="14">
    <location>
        <begin position="199"/>
        <end position="209"/>
    </location>
</feature>
<protein>
    <recommendedName>
        <fullName evidence="4">Serine/threonine-protein kinase TEL1</fullName>
        <ecNumber evidence="3">2.7.11.1</ecNumber>
    </recommendedName>
    <alternativeName>
        <fullName evidence="9">ATM homolog</fullName>
    </alternativeName>
    <alternativeName>
        <fullName evidence="11 12">DNA-damage checkpoint kinase TEL1</fullName>
    </alternativeName>
    <alternativeName>
        <fullName evidence="5">Serine/threonine-protein kinase tel1</fullName>
    </alternativeName>
    <alternativeName>
        <fullName evidence="10">Telomere length regulation protein 1</fullName>
    </alternativeName>
</protein>
<proteinExistence type="inferred from homology"/>
<dbReference type="InterPro" id="IPR014009">
    <property type="entry name" value="PIK_FAT"/>
</dbReference>
<evidence type="ECO:0000256" key="11">
    <source>
        <dbReference type="ARBA" id="ARBA00031460"/>
    </source>
</evidence>
<feature type="domain" description="FAT" evidence="16">
    <location>
        <begin position="1862"/>
        <end position="2391"/>
    </location>
</feature>
<evidence type="ECO:0000256" key="6">
    <source>
        <dbReference type="ARBA" id="ARBA00022527"/>
    </source>
</evidence>
<dbReference type="SMART" id="SM00146">
    <property type="entry name" value="PI3Kc"/>
    <property type="match status" value="1"/>
</dbReference>
<dbReference type="GO" id="GO:0006974">
    <property type="term" value="P:DNA damage response"/>
    <property type="evidence" value="ECO:0007669"/>
    <property type="project" value="InterPro"/>
</dbReference>
<feature type="domain" description="PI3K/PI4K catalytic" evidence="15">
    <location>
        <begin position="2510"/>
        <end position="2796"/>
    </location>
</feature>
<dbReference type="InterPro" id="IPR011009">
    <property type="entry name" value="Kinase-like_dom_sf"/>
</dbReference>
<keyword evidence="6" id="KW-0723">Serine/threonine-protein kinase</keyword>
<dbReference type="SUPFAM" id="SSF48371">
    <property type="entry name" value="ARM repeat"/>
    <property type="match status" value="2"/>
</dbReference>
<reference evidence="17 18" key="1">
    <citation type="submission" date="2024-01" db="EMBL/GenBank/DDBJ databases">
        <title>A draft genome for a cacao thread blight-causing isolate of Paramarasmius palmivorus.</title>
        <authorList>
            <person name="Baruah I.K."/>
            <person name="Bukari Y."/>
            <person name="Amoako-Attah I."/>
            <person name="Meinhardt L.W."/>
            <person name="Bailey B.A."/>
            <person name="Cohen S.P."/>
        </authorList>
    </citation>
    <scope>NUCLEOTIDE SEQUENCE [LARGE SCALE GENOMIC DNA]</scope>
    <source>
        <strain evidence="17 18">GH-12</strain>
    </source>
</reference>
<comment type="caution">
    <text evidence="17">The sequence shown here is derived from an EMBL/GenBank/DDBJ whole genome shotgun (WGS) entry which is preliminary data.</text>
</comment>
<feature type="region of interest" description="Disordered" evidence="14">
    <location>
        <begin position="735"/>
        <end position="770"/>
    </location>
</feature>
<evidence type="ECO:0000256" key="4">
    <source>
        <dbReference type="ARBA" id="ARBA00014619"/>
    </source>
</evidence>
<dbReference type="GO" id="GO:0004674">
    <property type="term" value="F:protein serine/threonine kinase activity"/>
    <property type="evidence" value="ECO:0007669"/>
    <property type="project" value="UniProtKB-KW"/>
</dbReference>
<evidence type="ECO:0000256" key="2">
    <source>
        <dbReference type="ARBA" id="ARBA00011370"/>
    </source>
</evidence>
<accession>A0AAW0E8H7</accession>
<feature type="region of interest" description="Disordered" evidence="14">
    <location>
        <begin position="2772"/>
        <end position="2791"/>
    </location>
</feature>
<dbReference type="EMBL" id="JAYKXP010000002">
    <property type="protein sequence ID" value="KAK7060998.1"/>
    <property type="molecule type" value="Genomic_DNA"/>
</dbReference>
<comment type="subunit">
    <text evidence="2">Associates with DNA double-strand breaks.</text>
</comment>
<feature type="region of interest" description="Disordered" evidence="14">
    <location>
        <begin position="2395"/>
        <end position="2415"/>
    </location>
</feature>
<comment type="function">
    <text evidence="8">Serine/threonine protein kinase which activates checkpoint signaling upon genotoxic stresses such as ionizing radiation (IR), ultraviolet light (UV), or DNA replication stalling, thereby acting as a DNA damage sensor. Recognizes the substrate consensus sequence [ST]-Q. Phosphorylates histone H2A to form H2AS128ph (gamma-H2A) at sites of DNA damage, involved in the regulation of DNA damage response mechanism. Required for the control of telomere length and genome stability.</text>
</comment>
<name>A0AAW0E8H7_9AGAR</name>
<evidence type="ECO:0000256" key="14">
    <source>
        <dbReference type="SAM" id="MobiDB-lite"/>
    </source>
</evidence>
<dbReference type="InterPro" id="IPR021668">
    <property type="entry name" value="TAN"/>
</dbReference>
<dbReference type="Pfam" id="PF00454">
    <property type="entry name" value="PI3_PI4_kinase"/>
    <property type="match status" value="1"/>
</dbReference>
<evidence type="ECO:0000313" key="17">
    <source>
        <dbReference type="EMBL" id="KAK7060998.1"/>
    </source>
</evidence>
<evidence type="ECO:0000256" key="1">
    <source>
        <dbReference type="ARBA" id="ARBA00010769"/>
    </source>
</evidence>
<feature type="compositionally biased region" description="Polar residues" evidence="14">
    <location>
        <begin position="743"/>
        <end position="763"/>
    </location>
</feature>
<dbReference type="InterPro" id="IPR038980">
    <property type="entry name" value="ATM_plant"/>
</dbReference>
<dbReference type="PROSITE" id="PS50290">
    <property type="entry name" value="PI3_4_KINASE_3"/>
    <property type="match status" value="1"/>
</dbReference>
<comment type="similarity">
    <text evidence="1">Belongs to the PI3/PI4-kinase family. ATM subfamily.</text>
</comment>
<evidence type="ECO:0000256" key="9">
    <source>
        <dbReference type="ARBA" id="ARBA00030020"/>
    </source>
</evidence>
<feature type="compositionally biased region" description="Polar residues" evidence="14">
    <location>
        <begin position="2777"/>
        <end position="2791"/>
    </location>
</feature>
<feature type="compositionally biased region" description="Low complexity" evidence="14">
    <location>
        <begin position="222"/>
        <end position="236"/>
    </location>
</feature>
<dbReference type="Pfam" id="PF11640">
    <property type="entry name" value="TAN"/>
    <property type="match status" value="1"/>
</dbReference>
<evidence type="ECO:0000259" key="15">
    <source>
        <dbReference type="PROSITE" id="PS50290"/>
    </source>
</evidence>
<evidence type="ECO:0000259" key="16">
    <source>
        <dbReference type="PROSITE" id="PS51189"/>
    </source>
</evidence>
<keyword evidence="17" id="KW-0808">Transferase</keyword>
<dbReference type="InterPro" id="IPR000403">
    <property type="entry name" value="PI3/4_kinase_cat_dom"/>
</dbReference>